<reference evidence="1" key="1">
    <citation type="submission" date="2017-09" db="EMBL/GenBank/DDBJ databases">
        <title>FDA dAtabase for Regulatory Grade micrObial Sequences (FDA-ARGOS): Supporting development and validation of Infectious Disease Dx tests.</title>
        <authorList>
            <person name="Minogue T."/>
            <person name="Wolcott M."/>
            <person name="Wasieloski L."/>
            <person name="Aguilar W."/>
            <person name="Moore D."/>
            <person name="Tallon L.J."/>
            <person name="Sadzewicz L."/>
            <person name="Ott S."/>
            <person name="Zhao X."/>
            <person name="Nagaraj S."/>
            <person name="Vavikolanu K."/>
            <person name="Aluvathingal J."/>
            <person name="Nadendla S."/>
            <person name="Sichtig H."/>
        </authorList>
    </citation>
    <scope>NUCLEOTIDE SEQUENCE</scope>
    <source>
        <strain evidence="1">FDAARGOS_387</strain>
    </source>
</reference>
<accession>A0A2C6DJJ3</accession>
<dbReference type="STRING" id="1111728.GCA_000427805_03058"/>
<keyword evidence="3" id="KW-1185">Reference proteome</keyword>
<dbReference type="Proteomes" id="UP000224974">
    <property type="component" value="Unassembled WGS sequence"/>
</dbReference>
<dbReference type="EMBL" id="CAADJA010000002">
    <property type="protein sequence ID" value="VFS46986.1"/>
    <property type="molecule type" value="Genomic_DNA"/>
</dbReference>
<dbReference type="Gene3D" id="3.50.30.50">
    <property type="entry name" value="Putative cyclase"/>
    <property type="match status" value="1"/>
</dbReference>
<dbReference type="RefSeq" id="WP_029096676.1">
    <property type="nucleotide sequence ID" value="NZ_CAADJA010000002.1"/>
</dbReference>
<evidence type="ECO:0000313" key="3">
    <source>
        <dbReference type="Proteomes" id="UP000224974"/>
    </source>
</evidence>
<dbReference type="PANTHER" id="PTHR43564:SF2">
    <property type="entry name" value="BLR6059 PROTEIN"/>
    <property type="match status" value="1"/>
</dbReference>
<dbReference type="AlphaFoldDB" id="A0A2C6DJJ3"/>
<organism evidence="1 3">
    <name type="scientific">Budvicia aquatica</name>
    <dbReference type="NCBI Taxonomy" id="82979"/>
    <lineage>
        <taxon>Bacteria</taxon>
        <taxon>Pseudomonadati</taxon>
        <taxon>Pseudomonadota</taxon>
        <taxon>Gammaproteobacteria</taxon>
        <taxon>Enterobacterales</taxon>
        <taxon>Budviciaceae</taxon>
        <taxon>Budvicia</taxon>
    </lineage>
</organism>
<reference evidence="3" key="2">
    <citation type="submission" date="2017-09" db="EMBL/GenBank/DDBJ databases">
        <title>FDA dAtabase for Regulatory Grade micrObial Sequences (FDA-ARGOS): Supporting development and validation of Infectious Disease Dx tests.</title>
        <authorList>
            <person name="Minogue T."/>
            <person name="Wolcott M."/>
            <person name="Wasieloski L."/>
            <person name="Aguilar W."/>
            <person name="Moore D."/>
            <person name="Tallon L."/>
            <person name="Sadzewicz L."/>
            <person name="Ott S."/>
            <person name="Zhao X."/>
            <person name="Nagaraj S."/>
            <person name="Vavikolanu K."/>
            <person name="Aluvathingal J."/>
            <person name="Nadendla S."/>
            <person name="Sichtig H."/>
        </authorList>
    </citation>
    <scope>NUCLEOTIDE SEQUENCE [LARGE SCALE GENOMIC DNA]</scope>
    <source>
        <strain evidence="3">FDAARGOS_387</strain>
    </source>
</reference>
<dbReference type="OrthoDB" id="7067800at2"/>
<dbReference type="SUPFAM" id="SSF102198">
    <property type="entry name" value="Putative cyclase"/>
    <property type="match status" value="1"/>
</dbReference>
<evidence type="ECO:0000313" key="2">
    <source>
        <dbReference type="EMBL" id="VFS46986.1"/>
    </source>
</evidence>
<dbReference type="EMBL" id="PDDX01000001">
    <property type="protein sequence ID" value="PHI28873.1"/>
    <property type="molecule type" value="Genomic_DNA"/>
</dbReference>
<proteinExistence type="predicted"/>
<name>A0A2C6DJJ3_9GAMM</name>
<evidence type="ECO:0000313" key="4">
    <source>
        <dbReference type="Proteomes" id="UP000373449"/>
    </source>
</evidence>
<dbReference type="Proteomes" id="UP000373449">
    <property type="component" value="Unassembled WGS sequence"/>
</dbReference>
<dbReference type="GO" id="GO:0004061">
    <property type="term" value="F:arylformamidase activity"/>
    <property type="evidence" value="ECO:0007669"/>
    <property type="project" value="InterPro"/>
</dbReference>
<dbReference type="GO" id="GO:0019441">
    <property type="term" value="P:L-tryptophan catabolic process to kynurenine"/>
    <property type="evidence" value="ECO:0007669"/>
    <property type="project" value="InterPro"/>
</dbReference>
<dbReference type="PANTHER" id="PTHR43564">
    <property type="entry name" value="KYNURENINE FORMAMIDASE-LIKE PROTEIN"/>
    <property type="match status" value="1"/>
</dbReference>
<dbReference type="InterPro" id="IPR037175">
    <property type="entry name" value="KFase_sf"/>
</dbReference>
<protein>
    <submittedName>
        <fullName evidence="2">Arylformamidase</fullName>
    </submittedName>
    <submittedName>
        <fullName evidence="1">Cyclase</fullName>
    </submittedName>
</protein>
<reference evidence="2 4" key="3">
    <citation type="submission" date="2019-03" db="EMBL/GenBank/DDBJ databases">
        <authorList>
            <consortium name="Pathogen Informatics"/>
        </authorList>
    </citation>
    <scope>NUCLEOTIDE SEQUENCE [LARGE SCALE GENOMIC DNA]</scope>
    <source>
        <strain evidence="2 4">NCTC12282</strain>
    </source>
</reference>
<evidence type="ECO:0000313" key="1">
    <source>
        <dbReference type="EMBL" id="PHI28873.1"/>
    </source>
</evidence>
<gene>
    <name evidence="1" type="ORF">CRN84_05880</name>
    <name evidence="2" type="ORF">NCTC12282_01917</name>
</gene>
<sequence>MRIVDLSVTIEDHTPCDPPSMPTKIEYWGHDKGAEHMRQFFPTATEKDLPGGLGWSIEYIQLTTHSGTHLDAPWHYHPTMNKGEPARTIDQIPLEWCFSDGVMLDFSQQPGNGGKITVANIEAELARINYQLKPLDIVVIRTGAAEHWGTEAYLSAGCGMTREATLYLLDRGIKVVGTDAWSWDRPLSLIAEEFEQTGDSSLIWEGHFAGIESEYYHMEKMSNLDQLPPFGFKIACFPIKIKAASAGWCRPVAMFDL</sequence>
<dbReference type="InterPro" id="IPR007325">
    <property type="entry name" value="KFase/CYL"/>
</dbReference>
<dbReference type="Pfam" id="PF04199">
    <property type="entry name" value="Cyclase"/>
    <property type="match status" value="1"/>
</dbReference>